<evidence type="ECO:0000313" key="3">
    <source>
        <dbReference type="EMBL" id="AOO80081.1"/>
    </source>
</evidence>
<evidence type="ECO:0000259" key="2">
    <source>
        <dbReference type="Pfam" id="PF07811"/>
    </source>
</evidence>
<dbReference type="Pfam" id="PF07811">
    <property type="entry name" value="TadE"/>
    <property type="match status" value="1"/>
</dbReference>
<dbReference type="AlphaFoldDB" id="A0A1D7TY79"/>
<evidence type="ECO:0000256" key="1">
    <source>
        <dbReference type="SAM" id="Phobius"/>
    </source>
</evidence>
<dbReference type="EMBL" id="CP017147">
    <property type="protein sequence ID" value="AOO80081.1"/>
    <property type="molecule type" value="Genomic_DNA"/>
</dbReference>
<keyword evidence="1" id="KW-0472">Membrane</keyword>
<proteinExistence type="predicted"/>
<dbReference type="Proteomes" id="UP000094969">
    <property type="component" value="Chromosome"/>
</dbReference>
<keyword evidence="1" id="KW-0812">Transmembrane</keyword>
<accession>A0A1D7TY79</accession>
<dbReference type="STRING" id="1526658.BHK69_05970"/>
<keyword evidence="1" id="KW-1133">Transmembrane helix</keyword>
<sequence>MTGHPIETPAVPTRRPRGIRRLLQRFRRSQDGATIIEFAMVATPFLMLLAAIFETALMFWTSQALEEGVSQASRALLTGQSQTLYKGSASANATAFKNAICSNAPGLIDCTKVTIDVRSYASFASANTGTAASKPVSGGALNTTGYGYTQPLPGQIVVVRAVLEYKLIFTQWSSALANIGAGKTAIVASATFRAEPFAVPST</sequence>
<reference evidence="3 4" key="1">
    <citation type="journal article" date="2015" name="Antonie Van Leeuwenhoek">
        <title>Bosea vaviloviae sp. nov., a new species of slow-growing rhizobia isolated from nodules of the relict species Vavilovia formosa (Stev.) Fed.</title>
        <authorList>
            <person name="Safronova V.I."/>
            <person name="Kuznetsova I.G."/>
            <person name="Sazanova A.L."/>
            <person name="Kimeklis A.K."/>
            <person name="Belimov A.A."/>
            <person name="Andronov E.E."/>
            <person name="Pinaev A.G."/>
            <person name="Chizhevskaya E.P."/>
            <person name="Pukhaev A.R."/>
            <person name="Popov K.P."/>
            <person name="Willems A."/>
            <person name="Tikhonovich I.A."/>
        </authorList>
    </citation>
    <scope>NUCLEOTIDE SEQUENCE [LARGE SCALE GENOMIC DNA]</scope>
    <source>
        <strain evidence="3 4">Vaf18</strain>
    </source>
</reference>
<feature type="domain" description="TadE-like" evidence="2">
    <location>
        <begin position="32"/>
        <end position="74"/>
    </location>
</feature>
<name>A0A1D7TY79_9HYPH</name>
<organism evidence="3 4">
    <name type="scientific">Bosea vaviloviae</name>
    <dbReference type="NCBI Taxonomy" id="1526658"/>
    <lineage>
        <taxon>Bacteria</taxon>
        <taxon>Pseudomonadati</taxon>
        <taxon>Pseudomonadota</taxon>
        <taxon>Alphaproteobacteria</taxon>
        <taxon>Hyphomicrobiales</taxon>
        <taxon>Boseaceae</taxon>
        <taxon>Bosea</taxon>
    </lineage>
</organism>
<gene>
    <name evidence="3" type="ORF">BHK69_05970</name>
</gene>
<dbReference type="InterPro" id="IPR012495">
    <property type="entry name" value="TadE-like_dom"/>
</dbReference>
<dbReference type="KEGG" id="bvv:BHK69_05970"/>
<feature type="transmembrane region" description="Helical" evidence="1">
    <location>
        <begin position="35"/>
        <end position="60"/>
    </location>
</feature>
<protein>
    <recommendedName>
        <fullName evidence="2">TadE-like domain-containing protein</fullName>
    </recommendedName>
</protein>
<evidence type="ECO:0000313" key="4">
    <source>
        <dbReference type="Proteomes" id="UP000094969"/>
    </source>
</evidence>
<keyword evidence="4" id="KW-1185">Reference proteome</keyword>